<evidence type="ECO:0000313" key="2">
    <source>
        <dbReference type="EMBL" id="KAJ3228147.1"/>
    </source>
</evidence>
<proteinExistence type="predicted"/>
<dbReference type="PANTHER" id="PTHR47383:SF8">
    <property type="entry name" value="OS01G0768300 PROTEIN"/>
    <property type="match status" value="1"/>
</dbReference>
<name>A0AAD5Y3Q6_9FUNG</name>
<accession>A0AAD5Y3Q6</accession>
<dbReference type="InterPro" id="IPR058935">
    <property type="entry name" value="At4g15545-like_C"/>
</dbReference>
<reference evidence="2" key="1">
    <citation type="submission" date="2020-05" db="EMBL/GenBank/DDBJ databases">
        <title>Phylogenomic resolution of chytrid fungi.</title>
        <authorList>
            <person name="Stajich J.E."/>
            <person name="Amses K."/>
            <person name="Simmons R."/>
            <person name="Seto K."/>
            <person name="Myers J."/>
            <person name="Bonds A."/>
            <person name="Quandt C.A."/>
            <person name="Barry K."/>
            <person name="Liu P."/>
            <person name="Grigoriev I."/>
            <person name="Longcore J.E."/>
            <person name="James T.Y."/>
        </authorList>
    </citation>
    <scope>NUCLEOTIDE SEQUENCE</scope>
    <source>
        <strain evidence="2">JEL0476</strain>
    </source>
</reference>
<gene>
    <name evidence="2" type="ORF">HK099_006027</name>
</gene>
<evidence type="ECO:0000313" key="3">
    <source>
        <dbReference type="Proteomes" id="UP001211065"/>
    </source>
</evidence>
<dbReference type="EMBL" id="JADGJW010000005">
    <property type="protein sequence ID" value="KAJ3228147.1"/>
    <property type="molecule type" value="Genomic_DNA"/>
</dbReference>
<keyword evidence="3" id="KW-1185">Reference proteome</keyword>
<dbReference type="Pfam" id="PF25972">
    <property type="entry name" value="At4g15545_C"/>
    <property type="match status" value="1"/>
</dbReference>
<organism evidence="2 3">
    <name type="scientific">Clydaea vesicula</name>
    <dbReference type="NCBI Taxonomy" id="447962"/>
    <lineage>
        <taxon>Eukaryota</taxon>
        <taxon>Fungi</taxon>
        <taxon>Fungi incertae sedis</taxon>
        <taxon>Chytridiomycota</taxon>
        <taxon>Chytridiomycota incertae sedis</taxon>
        <taxon>Chytridiomycetes</taxon>
        <taxon>Lobulomycetales</taxon>
        <taxon>Lobulomycetaceae</taxon>
        <taxon>Clydaea</taxon>
    </lineage>
</organism>
<dbReference type="PANTHER" id="PTHR47383">
    <property type="entry name" value="OS03G0659800 PROTEIN"/>
    <property type="match status" value="1"/>
</dbReference>
<feature type="domain" description="At4g15545-like C-terminal" evidence="1">
    <location>
        <begin position="167"/>
        <end position="230"/>
    </location>
</feature>
<evidence type="ECO:0000259" key="1">
    <source>
        <dbReference type="Pfam" id="PF25972"/>
    </source>
</evidence>
<dbReference type="InterPro" id="IPR058936">
    <property type="entry name" value="At4g15545-like"/>
</dbReference>
<protein>
    <recommendedName>
        <fullName evidence="1">At4g15545-like C-terminal domain-containing protein</fullName>
    </recommendedName>
</protein>
<sequence length="235" mass="27489">MELRCVEQERQLRDNSNIINRLTNFKKSVLESFGEDDFRDVFNSKILTSQHSNNESSQLNIYGQKAQKCENEFFSDDYKKLQYLTEEKNRIIGYSPNSAEMLPSKPLQLEKKNNINTQISNNVNSEYHSKKQVEQLKMNLMENELHKINLDTIQNENSNLENKTTLHVDGRGFLKAAKNALTFDEFNVLLMNVNSYNYREQNKTNTLANLEELFGEYRSELFLEFKKLISGSEAF</sequence>
<dbReference type="AlphaFoldDB" id="A0AAD5Y3Q6"/>
<comment type="caution">
    <text evidence="2">The sequence shown here is derived from an EMBL/GenBank/DDBJ whole genome shotgun (WGS) entry which is preliminary data.</text>
</comment>
<dbReference type="Proteomes" id="UP001211065">
    <property type="component" value="Unassembled WGS sequence"/>
</dbReference>